<dbReference type="InterPro" id="IPR004089">
    <property type="entry name" value="MCPsignal_dom"/>
</dbReference>
<keyword evidence="8" id="KW-0812">Transmembrane</keyword>
<dbReference type="PROSITE" id="PS50111">
    <property type="entry name" value="CHEMOTAXIS_TRANSDUC_2"/>
    <property type="match status" value="1"/>
</dbReference>
<evidence type="ECO:0000313" key="11">
    <source>
        <dbReference type="EMBL" id="WAH35109.1"/>
    </source>
</evidence>
<evidence type="ECO:0000256" key="8">
    <source>
        <dbReference type="SAM" id="Phobius"/>
    </source>
</evidence>
<feature type="compositionally biased region" description="Low complexity" evidence="7">
    <location>
        <begin position="153"/>
        <end position="164"/>
    </location>
</feature>
<evidence type="ECO:0000256" key="4">
    <source>
        <dbReference type="ARBA" id="ARBA00023224"/>
    </source>
</evidence>
<dbReference type="PANTHER" id="PTHR32089">
    <property type="entry name" value="METHYL-ACCEPTING CHEMOTAXIS PROTEIN MCPB"/>
    <property type="match status" value="1"/>
</dbReference>
<feature type="domain" description="Methyl-accepting transducer" evidence="9">
    <location>
        <begin position="159"/>
        <end position="430"/>
    </location>
</feature>
<dbReference type="PANTHER" id="PTHR32089:SF112">
    <property type="entry name" value="LYSOZYME-LIKE PROTEIN-RELATED"/>
    <property type="match status" value="1"/>
</dbReference>
<keyword evidence="8" id="KW-1133">Transmembrane helix</keyword>
<proteinExistence type="inferred from homology"/>
<feature type="region of interest" description="Disordered" evidence="7">
    <location>
        <begin position="153"/>
        <end position="179"/>
    </location>
</feature>
<keyword evidence="2" id="KW-1003">Cell membrane</keyword>
<dbReference type="InterPro" id="IPR003660">
    <property type="entry name" value="HAMP_dom"/>
</dbReference>
<comment type="subcellular location">
    <subcellularLocation>
        <location evidence="1">Cell membrane</location>
    </subcellularLocation>
</comment>
<feature type="domain" description="HAMP" evidence="10">
    <location>
        <begin position="88"/>
        <end position="140"/>
    </location>
</feature>
<evidence type="ECO:0000256" key="7">
    <source>
        <dbReference type="SAM" id="MobiDB-lite"/>
    </source>
</evidence>
<protein>
    <submittedName>
        <fullName evidence="11">Methyl-accepting chemotaxis protein</fullName>
    </submittedName>
</protein>
<dbReference type="SMART" id="SM00283">
    <property type="entry name" value="MA"/>
    <property type="match status" value="1"/>
</dbReference>
<dbReference type="PROSITE" id="PS50885">
    <property type="entry name" value="HAMP"/>
    <property type="match status" value="1"/>
</dbReference>
<dbReference type="SMART" id="SM00304">
    <property type="entry name" value="HAMP"/>
    <property type="match status" value="1"/>
</dbReference>
<dbReference type="SUPFAM" id="SSF58104">
    <property type="entry name" value="Methyl-accepting chemotaxis protein (MCP) signaling domain"/>
    <property type="match status" value="1"/>
</dbReference>
<keyword evidence="4 6" id="KW-0807">Transducer</keyword>
<evidence type="ECO:0000256" key="3">
    <source>
        <dbReference type="ARBA" id="ARBA00023136"/>
    </source>
</evidence>
<organism evidence="11 12">
    <name type="scientific">Alicyclobacillus dauci</name>
    <dbReference type="NCBI Taxonomy" id="1475485"/>
    <lineage>
        <taxon>Bacteria</taxon>
        <taxon>Bacillati</taxon>
        <taxon>Bacillota</taxon>
        <taxon>Bacilli</taxon>
        <taxon>Bacillales</taxon>
        <taxon>Alicyclobacillaceae</taxon>
        <taxon>Alicyclobacillus</taxon>
    </lineage>
</organism>
<dbReference type="Pfam" id="PF00015">
    <property type="entry name" value="MCPsignal"/>
    <property type="match status" value="1"/>
</dbReference>
<dbReference type="CDD" id="cd06225">
    <property type="entry name" value="HAMP"/>
    <property type="match status" value="1"/>
</dbReference>
<dbReference type="Gene3D" id="1.10.287.950">
    <property type="entry name" value="Methyl-accepting chemotaxis protein"/>
    <property type="match status" value="1"/>
</dbReference>
<accession>A0ABY6YXI6</accession>
<feature type="transmembrane region" description="Helical" evidence="8">
    <location>
        <begin position="68"/>
        <end position="91"/>
    </location>
</feature>
<sequence length="445" mass="48009">MVSEIVSESTGVVRQANRGAGFSVRNKIMIVTIVSLLISLVISAPISTQVSNAINRVGSLHQFHIGTYVNALVSIIVTTSLVMASVHWMVIRPLHRLVQSIEQVAEGRLALDESTFSNDEVGKASRAMVTMTAYLREMIRDVQSASDQLAASAEELTASADESTQATEQVTRTVQEATEGSEIQVQQAEAVQASFKEVGSKIEAIISNVDLVVQTSNGTLSASDNGKQTVHKTSEQMTRIQSSVMELAEDVKRLGDRSQQIGNIIQVIRSVADETNLLALNASIEAARAGEAGRGFAVVADEVRKLAEQSADATKQIEDIVHSIQHEIGTTADRMGLSSKEVEHGIREVQNTQESFAVVEESVIKTREHTDYVKELAAAIGTEIAEFARRISDVENVSRRTAEGMQTVAAASEEQLASMEEIAASSAALTQMADRLLSATKRFTL</sequence>
<name>A0ABY6YXI6_9BACL</name>
<evidence type="ECO:0000259" key="10">
    <source>
        <dbReference type="PROSITE" id="PS50885"/>
    </source>
</evidence>
<feature type="compositionally biased region" description="Polar residues" evidence="7">
    <location>
        <begin position="165"/>
        <end position="179"/>
    </location>
</feature>
<gene>
    <name evidence="11" type="ORF">NZD86_12335</name>
</gene>
<dbReference type="Gene3D" id="6.10.340.10">
    <property type="match status" value="1"/>
</dbReference>
<dbReference type="EMBL" id="CP104064">
    <property type="protein sequence ID" value="WAH35109.1"/>
    <property type="molecule type" value="Genomic_DNA"/>
</dbReference>
<comment type="similarity">
    <text evidence="5">Belongs to the methyl-accepting chemotaxis (MCP) protein family.</text>
</comment>
<reference evidence="11" key="1">
    <citation type="submission" date="2022-08" db="EMBL/GenBank/DDBJ databases">
        <title>Alicyclobacillus dauci DSM2870, complete genome.</title>
        <authorList>
            <person name="Wang Q."/>
            <person name="Cai R."/>
            <person name="Wang Z."/>
        </authorList>
    </citation>
    <scope>NUCLEOTIDE SEQUENCE</scope>
    <source>
        <strain evidence="11">DSM 28700</strain>
    </source>
</reference>
<dbReference type="Proteomes" id="UP001164803">
    <property type="component" value="Chromosome"/>
</dbReference>
<keyword evidence="3 8" id="KW-0472">Membrane</keyword>
<feature type="transmembrane region" description="Helical" evidence="8">
    <location>
        <begin position="28"/>
        <end position="48"/>
    </location>
</feature>
<evidence type="ECO:0000256" key="1">
    <source>
        <dbReference type="ARBA" id="ARBA00004236"/>
    </source>
</evidence>
<keyword evidence="12" id="KW-1185">Reference proteome</keyword>
<evidence type="ECO:0000313" key="12">
    <source>
        <dbReference type="Proteomes" id="UP001164803"/>
    </source>
</evidence>
<evidence type="ECO:0000256" key="2">
    <source>
        <dbReference type="ARBA" id="ARBA00022475"/>
    </source>
</evidence>
<evidence type="ECO:0000259" key="9">
    <source>
        <dbReference type="PROSITE" id="PS50111"/>
    </source>
</evidence>
<dbReference type="RefSeq" id="WP_268042006.1">
    <property type="nucleotide sequence ID" value="NZ_CP104064.1"/>
</dbReference>
<dbReference type="Pfam" id="PF00672">
    <property type="entry name" value="HAMP"/>
    <property type="match status" value="1"/>
</dbReference>
<evidence type="ECO:0000256" key="6">
    <source>
        <dbReference type="PROSITE-ProRule" id="PRU00284"/>
    </source>
</evidence>
<evidence type="ECO:0000256" key="5">
    <source>
        <dbReference type="ARBA" id="ARBA00029447"/>
    </source>
</evidence>